<dbReference type="EMBL" id="JABFAC010000007">
    <property type="protein sequence ID" value="MBA0619570.1"/>
    <property type="molecule type" value="Genomic_DNA"/>
</dbReference>
<dbReference type="Proteomes" id="UP000593561">
    <property type="component" value="Unassembled WGS sequence"/>
</dbReference>
<keyword evidence="3" id="KW-1185">Reference proteome</keyword>
<gene>
    <name evidence="2" type="ORF">Godav_028725</name>
</gene>
<reference evidence="2 3" key="1">
    <citation type="journal article" date="2019" name="Genome Biol. Evol.">
        <title>Insights into the evolution of the New World diploid cottons (Gossypium, subgenus Houzingenia) based on genome sequencing.</title>
        <authorList>
            <person name="Grover C.E."/>
            <person name="Arick M.A. 2nd"/>
            <person name="Thrash A."/>
            <person name="Conover J.L."/>
            <person name="Sanders W.S."/>
            <person name="Peterson D.G."/>
            <person name="Frelichowski J.E."/>
            <person name="Scheffler J.A."/>
            <person name="Scheffler B.E."/>
            <person name="Wendel J.F."/>
        </authorList>
    </citation>
    <scope>NUCLEOTIDE SEQUENCE [LARGE SCALE GENOMIC DNA]</scope>
    <source>
        <strain evidence="2">27</strain>
        <tissue evidence="2">Leaf</tissue>
    </source>
</reference>
<evidence type="ECO:0000256" key="1">
    <source>
        <dbReference type="SAM" id="MobiDB-lite"/>
    </source>
</evidence>
<evidence type="ECO:0000313" key="3">
    <source>
        <dbReference type="Proteomes" id="UP000593561"/>
    </source>
</evidence>
<evidence type="ECO:0000313" key="2">
    <source>
        <dbReference type="EMBL" id="MBA0619570.1"/>
    </source>
</evidence>
<comment type="caution">
    <text evidence="2">The sequence shown here is derived from an EMBL/GenBank/DDBJ whole genome shotgun (WGS) entry which is preliminary data.</text>
</comment>
<protein>
    <submittedName>
        <fullName evidence="2">Uncharacterized protein</fullName>
    </submittedName>
</protein>
<proteinExistence type="predicted"/>
<dbReference type="AlphaFoldDB" id="A0A7J8S194"/>
<organism evidence="2 3">
    <name type="scientific">Gossypium davidsonii</name>
    <name type="common">Davidson's cotton</name>
    <name type="synonym">Gossypium klotzschianum subsp. davidsonii</name>
    <dbReference type="NCBI Taxonomy" id="34287"/>
    <lineage>
        <taxon>Eukaryota</taxon>
        <taxon>Viridiplantae</taxon>
        <taxon>Streptophyta</taxon>
        <taxon>Embryophyta</taxon>
        <taxon>Tracheophyta</taxon>
        <taxon>Spermatophyta</taxon>
        <taxon>Magnoliopsida</taxon>
        <taxon>eudicotyledons</taxon>
        <taxon>Gunneridae</taxon>
        <taxon>Pentapetalae</taxon>
        <taxon>rosids</taxon>
        <taxon>malvids</taxon>
        <taxon>Malvales</taxon>
        <taxon>Malvaceae</taxon>
        <taxon>Malvoideae</taxon>
        <taxon>Gossypium</taxon>
    </lineage>
</organism>
<feature type="non-terminal residue" evidence="2">
    <location>
        <position position="95"/>
    </location>
</feature>
<sequence length="95" mass="10334">MSFVKSPSSDVPYLVDNFLNDNMPPEINSLLEEEETPSGNYLTPSASNSDPNMIHASMMNTANMLLTQHGVTPATNSKNFPEGGFSVGNPKPRMM</sequence>
<accession>A0A7J8S194</accession>
<name>A0A7J8S194_GOSDV</name>
<feature type="region of interest" description="Disordered" evidence="1">
    <location>
        <begin position="71"/>
        <end position="95"/>
    </location>
</feature>